<feature type="compositionally biased region" description="Basic residues" evidence="11">
    <location>
        <begin position="77"/>
        <end position="87"/>
    </location>
</feature>
<feature type="active site" description="Nucleophile" evidence="10">
    <location>
        <position position="630"/>
    </location>
</feature>
<keyword evidence="3" id="KW-0690">Ribosome biogenesis</keyword>
<dbReference type="InterPro" id="IPR023273">
    <property type="entry name" value="RCMT_NOP2"/>
</dbReference>
<dbReference type="PROSITE" id="PS51686">
    <property type="entry name" value="SAM_MT_RSMB_NOP"/>
    <property type="match status" value="1"/>
</dbReference>
<keyword evidence="4 10" id="KW-0489">Methyltransferase</keyword>
<dbReference type="SUPFAM" id="SSF53335">
    <property type="entry name" value="S-adenosyl-L-methionine-dependent methyltransferases"/>
    <property type="match status" value="1"/>
</dbReference>
<dbReference type="InParanoid" id="A0A066W0R0"/>
<keyword evidence="6 10" id="KW-0949">S-adenosyl-L-methionine</keyword>
<dbReference type="GO" id="GO:0003723">
    <property type="term" value="F:RNA binding"/>
    <property type="evidence" value="ECO:0007669"/>
    <property type="project" value="UniProtKB-UniRule"/>
</dbReference>
<dbReference type="PRINTS" id="PR02012">
    <property type="entry name" value="RCMTNOP2"/>
</dbReference>
<comment type="subcellular location">
    <subcellularLocation>
        <location evidence="1">Nucleus</location>
        <location evidence="1">Nucleolus</location>
    </subcellularLocation>
</comment>
<dbReference type="FunFam" id="3.30.70.1170:FF:000001">
    <property type="entry name" value="Ribosomal RNA methyltransferase Nop2"/>
    <property type="match status" value="1"/>
</dbReference>
<dbReference type="GO" id="GO:0000470">
    <property type="term" value="P:maturation of LSU-rRNA"/>
    <property type="evidence" value="ECO:0007669"/>
    <property type="project" value="TreeGrafter"/>
</dbReference>
<dbReference type="EMBL" id="JMSN01000037">
    <property type="protein sequence ID" value="KDN46143.1"/>
    <property type="molecule type" value="Genomic_DNA"/>
</dbReference>
<evidence type="ECO:0000256" key="1">
    <source>
        <dbReference type="ARBA" id="ARBA00004604"/>
    </source>
</evidence>
<evidence type="ECO:0000256" key="4">
    <source>
        <dbReference type="ARBA" id="ARBA00022603"/>
    </source>
</evidence>
<proteinExistence type="inferred from homology"/>
<reference evidence="13 14" key="1">
    <citation type="submission" date="2014-05" db="EMBL/GenBank/DDBJ databases">
        <title>Draft genome sequence of a rare smut relative, Tilletiaria anomala UBC 951.</title>
        <authorList>
            <consortium name="DOE Joint Genome Institute"/>
            <person name="Toome M."/>
            <person name="Kuo A."/>
            <person name="Henrissat B."/>
            <person name="Lipzen A."/>
            <person name="Tritt A."/>
            <person name="Yoshinaga Y."/>
            <person name="Zane M."/>
            <person name="Barry K."/>
            <person name="Grigoriev I.V."/>
            <person name="Spatafora J.W."/>
            <person name="Aimea M.C."/>
        </authorList>
    </citation>
    <scope>NUCLEOTIDE SEQUENCE [LARGE SCALE GENOMIC DNA]</scope>
    <source>
        <strain evidence="13 14">UBC 951</strain>
    </source>
</reference>
<dbReference type="GO" id="GO:0009383">
    <property type="term" value="F:rRNA (cytosine-C5-)-methyltransferase activity"/>
    <property type="evidence" value="ECO:0007669"/>
    <property type="project" value="TreeGrafter"/>
</dbReference>
<dbReference type="RefSeq" id="XP_013243458.1">
    <property type="nucleotide sequence ID" value="XM_013388004.1"/>
</dbReference>
<evidence type="ECO:0000256" key="10">
    <source>
        <dbReference type="PROSITE-ProRule" id="PRU01023"/>
    </source>
</evidence>
<dbReference type="NCBIfam" id="TIGR00446">
    <property type="entry name" value="nop2p"/>
    <property type="match status" value="1"/>
</dbReference>
<dbReference type="Gene3D" id="3.30.70.1170">
    <property type="entry name" value="Sun protein, domain 3"/>
    <property type="match status" value="1"/>
</dbReference>
<dbReference type="STRING" id="1037660.A0A066W0R0"/>
<dbReference type="FunCoup" id="A0A066W0R0">
    <property type="interactions" value="190"/>
</dbReference>
<evidence type="ECO:0000256" key="8">
    <source>
        <dbReference type="ARBA" id="ARBA00023242"/>
    </source>
</evidence>
<feature type="compositionally biased region" description="Acidic residues" evidence="11">
    <location>
        <begin position="146"/>
        <end position="164"/>
    </location>
</feature>
<dbReference type="InterPro" id="IPR011023">
    <property type="entry name" value="Nop2p"/>
</dbReference>
<evidence type="ECO:0000256" key="9">
    <source>
        <dbReference type="ARBA" id="ARBA00082314"/>
    </source>
</evidence>
<comment type="caution">
    <text evidence="13">The sequence shown here is derived from an EMBL/GenBank/DDBJ whole genome shotgun (WGS) entry which is preliminary data.</text>
</comment>
<feature type="domain" description="SAM-dependent MTase RsmB/NOP-type" evidence="12">
    <location>
        <begin position="413"/>
        <end position="701"/>
    </location>
</feature>
<keyword evidence="14" id="KW-1185">Reference proteome</keyword>
<dbReference type="Pfam" id="PF01189">
    <property type="entry name" value="Methyltr_RsmB-F"/>
    <property type="match status" value="1"/>
</dbReference>
<feature type="compositionally biased region" description="Low complexity" evidence="11">
    <location>
        <begin position="94"/>
        <end position="106"/>
    </location>
</feature>
<keyword evidence="5 10" id="KW-0808">Transferase</keyword>
<dbReference type="OrthoDB" id="427002at2759"/>
<dbReference type="InterPro" id="IPR029063">
    <property type="entry name" value="SAM-dependent_MTases_sf"/>
</dbReference>
<feature type="compositionally biased region" description="Acidic residues" evidence="11">
    <location>
        <begin position="116"/>
        <end position="125"/>
    </location>
</feature>
<gene>
    <name evidence="13" type="ORF">K437DRAFT_290694</name>
</gene>
<feature type="compositionally biased region" description="Basic and acidic residues" evidence="11">
    <location>
        <begin position="209"/>
        <end position="227"/>
    </location>
</feature>
<accession>A0A066W0R0</accession>
<evidence type="ECO:0000313" key="13">
    <source>
        <dbReference type="EMBL" id="KDN46143.1"/>
    </source>
</evidence>
<feature type="binding site" evidence="10">
    <location>
        <begin position="505"/>
        <end position="511"/>
    </location>
    <ligand>
        <name>S-adenosyl-L-methionine</name>
        <dbReference type="ChEBI" id="CHEBI:59789"/>
    </ligand>
</feature>
<dbReference type="PANTHER" id="PTHR22807:SF30">
    <property type="entry name" value="28S RRNA (CYTOSINE(4447)-C(5))-METHYLTRANSFERASE-RELATED"/>
    <property type="match status" value="1"/>
</dbReference>
<feature type="compositionally biased region" description="Acidic residues" evidence="11">
    <location>
        <begin position="240"/>
        <end position="324"/>
    </location>
</feature>
<dbReference type="PRINTS" id="PR02008">
    <property type="entry name" value="RCMTFAMILY"/>
</dbReference>
<evidence type="ECO:0000256" key="5">
    <source>
        <dbReference type="ARBA" id="ARBA00022679"/>
    </source>
</evidence>
<dbReference type="InterPro" id="IPR023267">
    <property type="entry name" value="RCMT"/>
</dbReference>
<feature type="binding site" evidence="10">
    <location>
        <position position="529"/>
    </location>
    <ligand>
        <name>S-adenosyl-L-methionine</name>
        <dbReference type="ChEBI" id="CHEBI:59789"/>
    </ligand>
</feature>
<comment type="similarity">
    <text evidence="2 10">Belongs to the class I-like SAM-binding methyltransferase superfamily. RsmB/NOP family.</text>
</comment>
<protein>
    <recommendedName>
        <fullName evidence="9">Nucleolar protein 2</fullName>
    </recommendedName>
</protein>
<evidence type="ECO:0000256" key="11">
    <source>
        <dbReference type="SAM" id="MobiDB-lite"/>
    </source>
</evidence>
<evidence type="ECO:0000256" key="2">
    <source>
        <dbReference type="ARBA" id="ARBA00007494"/>
    </source>
</evidence>
<dbReference type="GO" id="GO:0005730">
    <property type="term" value="C:nucleolus"/>
    <property type="evidence" value="ECO:0007669"/>
    <property type="project" value="UniProtKB-SubCell"/>
</dbReference>
<dbReference type="InterPro" id="IPR001678">
    <property type="entry name" value="MeTrfase_RsmB-F_NOP2_dom"/>
</dbReference>
<feature type="binding site" evidence="10">
    <location>
        <position position="556"/>
    </location>
    <ligand>
        <name>S-adenosyl-L-methionine</name>
        <dbReference type="ChEBI" id="CHEBI:59789"/>
    </ligand>
</feature>
<dbReference type="GeneID" id="25267034"/>
<feature type="region of interest" description="Disordered" evidence="11">
    <location>
        <begin position="706"/>
        <end position="794"/>
    </location>
</feature>
<feature type="compositionally biased region" description="Polar residues" evidence="11">
    <location>
        <begin position="714"/>
        <end position="732"/>
    </location>
</feature>
<organism evidence="13 14">
    <name type="scientific">Tilletiaria anomala (strain ATCC 24038 / CBS 436.72 / UBC 951)</name>
    <dbReference type="NCBI Taxonomy" id="1037660"/>
    <lineage>
        <taxon>Eukaryota</taxon>
        <taxon>Fungi</taxon>
        <taxon>Dikarya</taxon>
        <taxon>Basidiomycota</taxon>
        <taxon>Ustilaginomycotina</taxon>
        <taxon>Exobasidiomycetes</taxon>
        <taxon>Georgefischeriales</taxon>
        <taxon>Tilletiariaceae</taxon>
        <taxon>Tilletiaria</taxon>
    </lineage>
</organism>
<dbReference type="PANTHER" id="PTHR22807">
    <property type="entry name" value="NOP2 YEAST -RELATED NOL1/NOP2/FMU SUN DOMAIN-CONTAINING"/>
    <property type="match status" value="1"/>
</dbReference>
<dbReference type="InterPro" id="IPR049560">
    <property type="entry name" value="MeTrfase_RsmB-F_NOP2_cat"/>
</dbReference>
<feature type="region of interest" description="Disordered" evidence="11">
    <location>
        <begin position="1"/>
        <end position="324"/>
    </location>
</feature>
<name>A0A066W0R0_TILAU</name>
<evidence type="ECO:0000313" key="14">
    <source>
        <dbReference type="Proteomes" id="UP000027361"/>
    </source>
</evidence>
<evidence type="ECO:0000256" key="6">
    <source>
        <dbReference type="ARBA" id="ARBA00022691"/>
    </source>
</evidence>
<dbReference type="Gene3D" id="3.40.50.150">
    <property type="entry name" value="Vaccinia Virus protein VP39"/>
    <property type="match status" value="1"/>
</dbReference>
<keyword evidence="7 10" id="KW-0694">RNA-binding</keyword>
<evidence type="ECO:0000256" key="7">
    <source>
        <dbReference type="ARBA" id="ARBA00022884"/>
    </source>
</evidence>
<feature type="compositionally biased region" description="Basic and acidic residues" evidence="11">
    <location>
        <begin position="32"/>
        <end position="43"/>
    </location>
</feature>
<feature type="binding site" evidence="10">
    <location>
        <position position="573"/>
    </location>
    <ligand>
        <name>S-adenosyl-L-methionine</name>
        <dbReference type="ChEBI" id="CHEBI:59789"/>
    </ligand>
</feature>
<dbReference type="GO" id="GO:0070475">
    <property type="term" value="P:rRNA base methylation"/>
    <property type="evidence" value="ECO:0007669"/>
    <property type="project" value="TreeGrafter"/>
</dbReference>
<dbReference type="AlphaFoldDB" id="A0A066W0R0"/>
<evidence type="ECO:0000256" key="3">
    <source>
        <dbReference type="ARBA" id="ARBA00022517"/>
    </source>
</evidence>
<evidence type="ECO:0000259" key="12">
    <source>
        <dbReference type="PROSITE" id="PS51686"/>
    </source>
</evidence>
<sequence length="794" mass="85498">MGRRQKNKQGAPAPLPLPSSSAGAAAGKKRKASDSCREDDGKSSKKQAAAGESAEPTRKVSVIGSARERIGDANGKGKAKGTVKGKGKSLTPTASKARAQARAALFADKDKPIISDAEEEDEEETGSGGFGQFNPDDLQAAIAAEMDGDASEDDEVEEADDVKEEAEGVPLSKPSKTSQSKAAKKELGITPPPTLAPQLGFDLPPKGTKLSEREKKKARAELERLEMLLKSSGHALDGPVADDQDEEGEEDEEDDDDDDDAENDEDELDGEGLNEDELAFLDGGDGDDADELDLESEDDDEPSLLEGDEDGEEADEDEDEGDDDEEMMLPTLADADKNLAQLQGADLKVVQLRMQEVVSILTNWKNFDNSSNGRSRSEYVDQLLEDICAYYGYNRFLAEKLFNLFTPAEAIEFFEANDTPRPVTIRANTLRTRRRDLAQALISRGVHLEPVGPWSKVGLQVFESTVPIGATPEYLAGHYMLQAAASFLPCIALAPQPGERVLDMASAPGGKSTYLSALMQNTGVVFANDSNKARVKSLTANIHRLGCKNVVVCNYDGRMFPKVMGGFDRVLLDSPCSGTGVISKDPSVKTNKSERDFQLLSHLQKQLILCAIDSVNAKSATGGYVVYSTCSVMVEEDEDVVEYALKKRPNVRLVPTGIDFGRDGFKAFRGKTYNPKMEYCRRVFPHAHNLDGFFVAKLKVEARRTAKGQLDKTPGQQDEANTSAVASETSGDASGALANGAGDTSVFDNVEDEELMQRSLQKLRGKKANKGGTKAAARESVADVSGSKKSNGDA</sequence>
<keyword evidence="8" id="KW-0539">Nucleus</keyword>
<dbReference type="Proteomes" id="UP000027361">
    <property type="component" value="Unassembled WGS sequence"/>
</dbReference>
<dbReference type="HOGENOM" id="CLU_005316_3_2_1"/>